<keyword evidence="2" id="KW-1185">Reference proteome</keyword>
<sequence length="50" mass="5601">MSRQGIGQSGREKSWLDERISSHEVRMAVVYREGLAVDVAHSEQISEDGN</sequence>
<protein>
    <submittedName>
        <fullName evidence="1">Uncharacterized protein</fullName>
    </submittedName>
</protein>
<dbReference type="Proteomes" id="UP001420932">
    <property type="component" value="Unassembled WGS sequence"/>
</dbReference>
<reference evidence="1 2" key="1">
    <citation type="submission" date="2024-01" db="EMBL/GenBank/DDBJ databases">
        <title>Genome assemblies of Stephania.</title>
        <authorList>
            <person name="Yang L."/>
        </authorList>
    </citation>
    <scope>NUCLEOTIDE SEQUENCE [LARGE SCALE GENOMIC DNA]</scope>
    <source>
        <strain evidence="1">YNDBR</strain>
        <tissue evidence="1">Leaf</tissue>
    </source>
</reference>
<accession>A0AAP0QAW0</accession>
<name>A0AAP0QAW0_9MAGN</name>
<proteinExistence type="predicted"/>
<organism evidence="1 2">
    <name type="scientific">Stephania yunnanensis</name>
    <dbReference type="NCBI Taxonomy" id="152371"/>
    <lineage>
        <taxon>Eukaryota</taxon>
        <taxon>Viridiplantae</taxon>
        <taxon>Streptophyta</taxon>
        <taxon>Embryophyta</taxon>
        <taxon>Tracheophyta</taxon>
        <taxon>Spermatophyta</taxon>
        <taxon>Magnoliopsida</taxon>
        <taxon>Ranunculales</taxon>
        <taxon>Menispermaceae</taxon>
        <taxon>Menispermoideae</taxon>
        <taxon>Cissampelideae</taxon>
        <taxon>Stephania</taxon>
    </lineage>
</organism>
<evidence type="ECO:0000313" key="2">
    <source>
        <dbReference type="Proteomes" id="UP001420932"/>
    </source>
</evidence>
<dbReference type="EMBL" id="JBBNAF010000001">
    <property type="protein sequence ID" value="KAK9169271.1"/>
    <property type="molecule type" value="Genomic_DNA"/>
</dbReference>
<evidence type="ECO:0000313" key="1">
    <source>
        <dbReference type="EMBL" id="KAK9169271.1"/>
    </source>
</evidence>
<comment type="caution">
    <text evidence="1">The sequence shown here is derived from an EMBL/GenBank/DDBJ whole genome shotgun (WGS) entry which is preliminary data.</text>
</comment>
<gene>
    <name evidence="1" type="ORF">Syun_001411</name>
</gene>
<dbReference type="AlphaFoldDB" id="A0AAP0QAW0"/>